<protein>
    <submittedName>
        <fullName evidence="1">Str. FM013</fullName>
    </submittedName>
</protein>
<reference evidence="1 2" key="1">
    <citation type="journal article" date="2014" name="Nat. Commun.">
        <title>Multiple recent horizontal transfers of a large genomic region in cheese making fungi.</title>
        <authorList>
            <person name="Cheeseman K."/>
            <person name="Ropars J."/>
            <person name="Renault P."/>
            <person name="Dupont J."/>
            <person name="Gouzy J."/>
            <person name="Branca A."/>
            <person name="Abraham A.L."/>
            <person name="Ceppi M."/>
            <person name="Conseiller E."/>
            <person name="Debuchy R."/>
            <person name="Malagnac F."/>
            <person name="Goarin A."/>
            <person name="Silar P."/>
            <person name="Lacoste S."/>
            <person name="Sallet E."/>
            <person name="Bensimon A."/>
            <person name="Giraud T."/>
            <person name="Brygoo Y."/>
        </authorList>
    </citation>
    <scope>NUCLEOTIDE SEQUENCE [LARGE SCALE GENOMIC DNA]</scope>
    <source>
        <strain evidence="2">FM 013</strain>
    </source>
</reference>
<evidence type="ECO:0000313" key="2">
    <source>
        <dbReference type="Proteomes" id="UP000053732"/>
    </source>
</evidence>
<keyword evidence="2" id="KW-1185">Reference proteome</keyword>
<accession>A0A0G4NWY6</accession>
<sequence>MTSAAVRVINNSRGLDEEYHRKLPPAIYIGQHTTTSMWNSLGMIFYILYGPEATHFAQNRNLLTKYNSPGDSTSRKNICRYGR</sequence>
<gene>
    <name evidence="1" type="ORF">PCAMFM013_S002g000512</name>
</gene>
<dbReference type="AlphaFoldDB" id="A0A0G4NWY6"/>
<dbReference type="EMBL" id="HG793135">
    <property type="protein sequence ID" value="CRL18642.1"/>
    <property type="molecule type" value="Genomic_DNA"/>
</dbReference>
<name>A0A0G4NWY6_PENC3</name>
<organism evidence="1 2">
    <name type="scientific">Penicillium camemberti (strain FM 013)</name>
    <dbReference type="NCBI Taxonomy" id="1429867"/>
    <lineage>
        <taxon>Eukaryota</taxon>
        <taxon>Fungi</taxon>
        <taxon>Dikarya</taxon>
        <taxon>Ascomycota</taxon>
        <taxon>Pezizomycotina</taxon>
        <taxon>Eurotiomycetes</taxon>
        <taxon>Eurotiomycetidae</taxon>
        <taxon>Eurotiales</taxon>
        <taxon>Aspergillaceae</taxon>
        <taxon>Penicillium</taxon>
    </lineage>
</organism>
<dbReference type="Proteomes" id="UP000053732">
    <property type="component" value="Unassembled WGS sequence"/>
</dbReference>
<proteinExistence type="predicted"/>
<evidence type="ECO:0000313" key="1">
    <source>
        <dbReference type="EMBL" id="CRL18642.1"/>
    </source>
</evidence>